<evidence type="ECO:0000256" key="8">
    <source>
        <dbReference type="SAM" id="Phobius"/>
    </source>
</evidence>
<evidence type="ECO:0000256" key="7">
    <source>
        <dbReference type="SAM" id="MobiDB-lite"/>
    </source>
</evidence>
<dbReference type="RefSeq" id="WP_004581465.1">
    <property type="nucleotide sequence ID" value="NZ_AP028878.1"/>
</dbReference>
<comment type="subcellular location">
    <subcellularLocation>
        <location evidence="1">Cell inner membrane</location>
    </subcellularLocation>
</comment>
<feature type="domain" description="Mce/MlaD" evidence="9">
    <location>
        <begin position="163"/>
        <end position="247"/>
    </location>
</feature>
<keyword evidence="3" id="KW-0997">Cell inner membrane</keyword>
<reference evidence="10 11" key="1">
    <citation type="journal article" date="2013" name="Genome Announc.">
        <title>Genome Sequence of the Polycyclic Aromatic Hydrocarbon-Degrading Bacterium Strain Marinobacter nanhaiticus D15-8WT.</title>
        <authorList>
            <person name="Cui Z."/>
            <person name="Gao W."/>
            <person name="Li Q."/>
            <person name="Xu G."/>
            <person name="Zheng L."/>
        </authorList>
    </citation>
    <scope>NUCLEOTIDE SEQUENCE [LARGE SCALE GENOMIC DNA]</scope>
    <source>
        <strain evidence="10 11">D15-8W</strain>
    </source>
</reference>
<dbReference type="PANTHER" id="PTHR30462">
    <property type="entry name" value="INTERMEMBRANE TRANSPORT PROTEIN PQIB-RELATED"/>
    <property type="match status" value="1"/>
</dbReference>
<keyword evidence="11" id="KW-1185">Reference proteome</keyword>
<dbReference type="STRING" id="626887.J057_17630"/>
<dbReference type="eggNOG" id="COG3008">
    <property type="taxonomic scope" value="Bacteria"/>
</dbReference>
<dbReference type="Pfam" id="PF02470">
    <property type="entry name" value="MlaD"/>
    <property type="match status" value="3"/>
</dbReference>
<evidence type="ECO:0000313" key="10">
    <source>
        <dbReference type="EMBL" id="ENO13240.1"/>
    </source>
</evidence>
<dbReference type="GO" id="GO:0005886">
    <property type="term" value="C:plasma membrane"/>
    <property type="evidence" value="ECO:0007669"/>
    <property type="project" value="UniProtKB-SubCell"/>
</dbReference>
<dbReference type="InterPro" id="IPR003399">
    <property type="entry name" value="Mce/MlaD"/>
</dbReference>
<keyword evidence="4 8" id="KW-0812">Transmembrane</keyword>
<organism evidence="10 11">
    <name type="scientific">Marinobacter nanhaiticus D15-8W</name>
    <dbReference type="NCBI Taxonomy" id="626887"/>
    <lineage>
        <taxon>Bacteria</taxon>
        <taxon>Pseudomonadati</taxon>
        <taxon>Pseudomonadota</taxon>
        <taxon>Gammaproteobacteria</taxon>
        <taxon>Pseudomonadales</taxon>
        <taxon>Marinobacteraceae</taxon>
        <taxon>Marinobacter</taxon>
    </lineage>
</organism>
<feature type="region of interest" description="Disordered" evidence="7">
    <location>
        <begin position="139"/>
        <end position="161"/>
    </location>
</feature>
<feature type="compositionally biased region" description="Polar residues" evidence="7">
    <location>
        <begin position="139"/>
        <end position="150"/>
    </location>
</feature>
<evidence type="ECO:0000313" key="11">
    <source>
        <dbReference type="Proteomes" id="UP000013165"/>
    </source>
</evidence>
<keyword evidence="5 8" id="KW-1133">Transmembrane helix</keyword>
<accession>N6VSY4</accession>
<sequence length="551" mass="60929">MSDNREYREPGEADVKSRRWGLSLVWLVPLVATLVGLSMLIRAWHEAGPTIRITFETAGSLAPEKSPIKYRNVVIGEVTGVRLSEDHEKVIVTAQLNREASSFTREDSRYWVVRPRIGAEGISGLDTLLSGDFIAADPGTSSQRSETFQGLESPPPVTYGEPGKRFQLKAQDLGSLDIGSPVYYRKVRVGQVVSYKLDESGDGVNVDVFIAAPNDRFVTNDTRFWNASGIDVGVSANGLDIDTQSLISVVAGGIAFGTPSYKRAPEPAESGTEFPLFAERETALAPNKGPALEIRMRFDESLRGLHEGAPVDFMGKRIGEVTSVSLDYDTNQQTFPVIVEARVHPRLMGRAYDKLLESVDNQVSDDNVMPRLFNTFVLQGLRAEARTSNLLTGQMHVSMEFYPDLEPVEVEVTRRPVVIPTRPTSLAQLQDQLMALVDRLSEVPFKSIAGNMDSSLAELRQTLEQINDNVLPQALGALQSIDTTMNDMQDTLGTAAEALDPASPERQRLGHALDEVERMSRSVRELTDYLRRHPESLIQGRPEAQRRNLQP</sequence>
<evidence type="ECO:0000256" key="6">
    <source>
        <dbReference type="ARBA" id="ARBA00023136"/>
    </source>
</evidence>
<feature type="transmembrane region" description="Helical" evidence="8">
    <location>
        <begin position="20"/>
        <end position="44"/>
    </location>
</feature>
<feature type="domain" description="Mce/MlaD" evidence="9">
    <location>
        <begin position="292"/>
        <end position="400"/>
    </location>
</feature>
<dbReference type="InterPro" id="IPR051800">
    <property type="entry name" value="PqiA-PqiB_transport"/>
</dbReference>
<dbReference type="Proteomes" id="UP000013165">
    <property type="component" value="Unassembled WGS sequence"/>
</dbReference>
<dbReference type="PATRIC" id="fig|626887.3.peg.3523"/>
<proteinExistence type="predicted"/>
<dbReference type="AlphaFoldDB" id="N6VSY4"/>
<dbReference type="EMBL" id="APLQ01000014">
    <property type="protein sequence ID" value="ENO13240.1"/>
    <property type="molecule type" value="Genomic_DNA"/>
</dbReference>
<keyword evidence="6 8" id="KW-0472">Membrane</keyword>
<name>N6VSY4_9GAMM</name>
<dbReference type="eggNOG" id="COG1463">
    <property type="taxonomic scope" value="Bacteria"/>
</dbReference>
<evidence type="ECO:0000259" key="9">
    <source>
        <dbReference type="Pfam" id="PF02470"/>
    </source>
</evidence>
<dbReference type="OrthoDB" id="9806984at2"/>
<feature type="domain" description="Mce/MlaD" evidence="9">
    <location>
        <begin position="48"/>
        <end position="139"/>
    </location>
</feature>
<evidence type="ECO:0000256" key="3">
    <source>
        <dbReference type="ARBA" id="ARBA00022519"/>
    </source>
</evidence>
<dbReference type="HOGENOM" id="CLU_018765_3_0_6"/>
<dbReference type="PANTHER" id="PTHR30462:SF0">
    <property type="entry name" value="INTERMEMBRANE TRANSPORT PROTEIN YEBT"/>
    <property type="match status" value="1"/>
</dbReference>
<protein>
    <submittedName>
        <fullName evidence="10">MCE family protein</fullName>
    </submittedName>
</protein>
<gene>
    <name evidence="10" type="ORF">J057_17630</name>
</gene>
<comment type="caution">
    <text evidence="10">The sequence shown here is derived from an EMBL/GenBank/DDBJ whole genome shotgun (WGS) entry which is preliminary data.</text>
</comment>
<evidence type="ECO:0000256" key="5">
    <source>
        <dbReference type="ARBA" id="ARBA00022989"/>
    </source>
</evidence>
<keyword evidence="2" id="KW-1003">Cell membrane</keyword>
<evidence type="ECO:0000256" key="4">
    <source>
        <dbReference type="ARBA" id="ARBA00022692"/>
    </source>
</evidence>
<evidence type="ECO:0000256" key="1">
    <source>
        <dbReference type="ARBA" id="ARBA00004533"/>
    </source>
</evidence>
<evidence type="ECO:0000256" key="2">
    <source>
        <dbReference type="ARBA" id="ARBA00022475"/>
    </source>
</evidence>